<dbReference type="InterPro" id="IPR000600">
    <property type="entry name" value="ROK"/>
</dbReference>
<dbReference type="Gene3D" id="3.30.420.40">
    <property type="match status" value="2"/>
</dbReference>
<evidence type="ECO:0000313" key="2">
    <source>
        <dbReference type="EMBL" id="GCE29946.1"/>
    </source>
</evidence>
<reference evidence="3" key="1">
    <citation type="submission" date="2018-12" db="EMBL/GenBank/DDBJ databases">
        <title>Tengunoibacter tsumagoiensis gen. nov., sp. nov., Dictyobacter kobayashii sp. nov., D. alpinus sp. nov., and D. joshuensis sp. nov. and description of Dictyobacteraceae fam. nov. within the order Ktedonobacterales isolated from Tengu-no-mugimeshi.</title>
        <authorList>
            <person name="Wang C.M."/>
            <person name="Zheng Y."/>
            <person name="Sakai Y."/>
            <person name="Toyoda A."/>
            <person name="Minakuchi Y."/>
            <person name="Abe K."/>
            <person name="Yokota A."/>
            <person name="Yabe S."/>
        </authorList>
    </citation>
    <scope>NUCLEOTIDE SEQUENCE [LARGE SCALE GENOMIC DNA]</scope>
    <source>
        <strain evidence="3">Uno16</strain>
    </source>
</reference>
<dbReference type="PANTHER" id="PTHR18964:SF149">
    <property type="entry name" value="BIFUNCTIONAL UDP-N-ACETYLGLUCOSAMINE 2-EPIMERASE_N-ACETYLMANNOSAMINE KINASE"/>
    <property type="match status" value="1"/>
</dbReference>
<dbReference type="PANTHER" id="PTHR18964">
    <property type="entry name" value="ROK (REPRESSOR, ORF, KINASE) FAMILY"/>
    <property type="match status" value="1"/>
</dbReference>
<name>A0A402BF63_9CHLR</name>
<dbReference type="GO" id="GO:0016301">
    <property type="term" value="F:kinase activity"/>
    <property type="evidence" value="ECO:0007669"/>
    <property type="project" value="UniProtKB-KW"/>
</dbReference>
<protein>
    <submittedName>
        <fullName evidence="2">Glucokinase</fullName>
    </submittedName>
</protein>
<dbReference type="RefSeq" id="WP_126630122.1">
    <property type="nucleotide sequence ID" value="NZ_BIFT01000002.1"/>
</dbReference>
<dbReference type="Pfam" id="PF00480">
    <property type="entry name" value="ROK"/>
    <property type="match status" value="1"/>
</dbReference>
<gene>
    <name evidence="2" type="ORF">KDA_54300</name>
</gene>
<comment type="similarity">
    <text evidence="1">Belongs to the ROK (NagC/XylR) family.</text>
</comment>
<keyword evidence="2" id="KW-0808">Transferase</keyword>
<dbReference type="InterPro" id="IPR043129">
    <property type="entry name" value="ATPase_NBD"/>
</dbReference>
<sequence>MADEGCSAQGAILAFDVGGTRIKTGIIQGDTLIKGEVAALNHTAGAHTDDVRSRIIHMGQSLLAQHNISAIGLSIRGIVDPQSGMILDVNETLRELIHVPLGEQLSRELGRPALVENDARMYALGEFTHGAGRGYANIVCLTLGTGVGSSVVINGRVLRGQRSMRGILGGHITIQADGPRCSCGNIGCLEALIGTAALSRQIEEGLTSDAASILHKTEHTPRHLFAAAAQHDRLALSIVDRFARHLGCGIVSLIHAYDPDVVVLGGGFMHSHHLFLSAVQAYVDAHAWTIPRGRVVVTPATLGDTAALYGVAQAIFHPDMYL</sequence>
<accession>A0A402BF63</accession>
<evidence type="ECO:0000313" key="3">
    <source>
        <dbReference type="Proteomes" id="UP000287171"/>
    </source>
</evidence>
<keyword evidence="2" id="KW-0418">Kinase</keyword>
<proteinExistence type="inferred from homology"/>
<evidence type="ECO:0000256" key="1">
    <source>
        <dbReference type="ARBA" id="ARBA00006479"/>
    </source>
</evidence>
<dbReference type="AlphaFoldDB" id="A0A402BF63"/>
<keyword evidence="3" id="KW-1185">Reference proteome</keyword>
<dbReference type="SUPFAM" id="SSF53067">
    <property type="entry name" value="Actin-like ATPase domain"/>
    <property type="match status" value="1"/>
</dbReference>
<dbReference type="OrthoDB" id="9796533at2"/>
<organism evidence="2 3">
    <name type="scientific">Dictyobacter alpinus</name>
    <dbReference type="NCBI Taxonomy" id="2014873"/>
    <lineage>
        <taxon>Bacteria</taxon>
        <taxon>Bacillati</taxon>
        <taxon>Chloroflexota</taxon>
        <taxon>Ktedonobacteria</taxon>
        <taxon>Ktedonobacterales</taxon>
        <taxon>Dictyobacteraceae</taxon>
        <taxon>Dictyobacter</taxon>
    </lineage>
</organism>
<dbReference type="Proteomes" id="UP000287171">
    <property type="component" value="Unassembled WGS sequence"/>
</dbReference>
<dbReference type="EMBL" id="BIFT01000002">
    <property type="protein sequence ID" value="GCE29946.1"/>
    <property type="molecule type" value="Genomic_DNA"/>
</dbReference>
<comment type="caution">
    <text evidence="2">The sequence shown here is derived from an EMBL/GenBank/DDBJ whole genome shotgun (WGS) entry which is preliminary data.</text>
</comment>